<feature type="region of interest" description="Disordered" evidence="2">
    <location>
        <begin position="580"/>
        <end position="612"/>
    </location>
</feature>
<feature type="transmembrane region" description="Helical" evidence="3">
    <location>
        <begin position="829"/>
        <end position="849"/>
    </location>
</feature>
<sequence>MNSIFKKIFIWFSALFVWGLLLAVPGGARAEGSTLYISPGAGSFIIGSTFDVSILLNTGDVSANTIIAELQFPADKIQLVNPSVGRSIIQIWVTQPSFSNKEGKIFFAGGIPSPGIKTSQGVVITMTFRVISQGTGEISFLQKSAVHADDGRGTDILKHTSNAQYSFSMPPPAGVEVSSPTHPDQTRWYKDPNPTLTWAKVPDVTGFSYAIDHDPGGSPDTTVDSAQSQVSFSNLESGIWYFHLRAEANNVWGGLSHYILQIDTAPPAEFGVNVSPEGRTTVRNPIIRFFTTDSASGFDHFELKIVILKANLTEETPFFFEVTSPYQITPLDPGKYKAIVRAFDRAGNWRDEEVDIHIVNSYLDVFSPEGVDFIFFTISWPVFLVILFILVFIFLIATVRIWWKHHPHMAEHARGDFDTARESFKKALPMRFGKVTGKIPHSLSEYPVSNTESSSSSEEPAQRNFGHSLRFVSSPAARHSEEYAVEKTPVEEKPSSSLPRVSPPDPLPQAPSDPIAHMSAPAQITYPAPLSRPVPNPTSEAPSGRVSSFTLEEPKKASPGFFDFFSFRRREKPEPLAFEIQKQNEESLPKPEKKRALVPEPKPMADILPPEMEDFELENQPKTEEDERHFLETPERVEFEIPDREELESLKTGEREVAFESPDSGFEKKEDHYDIPQMRFSNIGKRVEPQKPPPVRKESRQADRRREASSDPPLPIPGRSFEVVDIIPQMGGRDALYVTPEEETHFSGYPVRPVDVIQHEPDGEVVSPVKEKTSPSLSGELEYPKPAITEPKEDIGHDITIGPEEIRLHSLYAWLLRKRNSGGDATRNLLLFIFSASLLFGITTALAHATAAPAEPVISISPGVFYPSEEIFYVEGKGEPGSAVTLILQKTGAPSVTFDIPVNSRGEWSLGKNVPLGEGVWELRVRTNDPNGETSEWSPPKTIHSAIFGFSLFGIAIRYQVAGNFLLIIFVLILFIFFYSLSKAKKIARLIREAKKREKRQAEREKAFFREIHAAHRSVAEGIRYLKQDVAWEIEALKDASAKHPVGRHEIEKRENTIRGLFMLEEELEERMKKMDGRIFSP</sequence>
<comment type="caution">
    <text evidence="4">The sequence shown here is derived from an EMBL/GenBank/DDBJ whole genome shotgun (WGS) entry which is preliminary data.</text>
</comment>
<evidence type="ECO:0000313" key="5">
    <source>
        <dbReference type="Proteomes" id="UP000177152"/>
    </source>
</evidence>
<feature type="compositionally biased region" description="Basic and acidic residues" evidence="2">
    <location>
        <begin position="685"/>
        <end position="709"/>
    </location>
</feature>
<feature type="coiled-coil region" evidence="1">
    <location>
        <begin position="985"/>
        <end position="1012"/>
    </location>
</feature>
<feature type="compositionally biased region" description="Basic and acidic residues" evidence="2">
    <location>
        <begin position="482"/>
        <end position="494"/>
    </location>
</feature>
<evidence type="ECO:0000256" key="1">
    <source>
        <dbReference type="SAM" id="Coils"/>
    </source>
</evidence>
<dbReference type="EMBL" id="MHQC01000004">
    <property type="protein sequence ID" value="OGZ95822.1"/>
    <property type="molecule type" value="Genomic_DNA"/>
</dbReference>
<dbReference type="CDD" id="cd08547">
    <property type="entry name" value="Type_II_cohesin"/>
    <property type="match status" value="1"/>
</dbReference>
<keyword evidence="3" id="KW-0812">Transmembrane</keyword>
<feature type="compositionally biased region" description="Basic and acidic residues" evidence="2">
    <location>
        <begin position="644"/>
        <end position="658"/>
    </location>
</feature>
<keyword evidence="3" id="KW-1133">Transmembrane helix</keyword>
<dbReference type="GO" id="GO:0030246">
    <property type="term" value="F:carbohydrate binding"/>
    <property type="evidence" value="ECO:0007669"/>
    <property type="project" value="InterPro"/>
</dbReference>
<evidence type="ECO:0000256" key="2">
    <source>
        <dbReference type="SAM" id="MobiDB-lite"/>
    </source>
</evidence>
<evidence type="ECO:0000256" key="3">
    <source>
        <dbReference type="SAM" id="Phobius"/>
    </source>
</evidence>
<accession>A0A1G2K8R3</accession>
<evidence type="ECO:0000313" key="4">
    <source>
        <dbReference type="EMBL" id="OGZ95822.1"/>
    </source>
</evidence>
<feature type="region of interest" description="Disordered" evidence="2">
    <location>
        <begin position="482"/>
        <end position="552"/>
    </location>
</feature>
<reference evidence="4 5" key="1">
    <citation type="journal article" date="2016" name="Nat. Commun.">
        <title>Thousands of microbial genomes shed light on interconnected biogeochemical processes in an aquifer system.</title>
        <authorList>
            <person name="Anantharaman K."/>
            <person name="Brown C.T."/>
            <person name="Hug L.A."/>
            <person name="Sharon I."/>
            <person name="Castelle C.J."/>
            <person name="Probst A.J."/>
            <person name="Thomas B.C."/>
            <person name="Singh A."/>
            <person name="Wilkins M.J."/>
            <person name="Karaoz U."/>
            <person name="Brodie E.L."/>
            <person name="Williams K.H."/>
            <person name="Hubbard S.S."/>
            <person name="Banfield J.F."/>
        </authorList>
    </citation>
    <scope>NUCLEOTIDE SEQUENCE [LARGE SCALE GENOMIC DNA]</scope>
</reference>
<proteinExistence type="predicted"/>
<feature type="transmembrane region" description="Helical" evidence="3">
    <location>
        <begin position="961"/>
        <end position="982"/>
    </location>
</feature>
<feature type="compositionally biased region" description="Basic and acidic residues" evidence="2">
    <location>
        <begin position="582"/>
        <end position="597"/>
    </location>
</feature>
<feature type="region of interest" description="Disordered" evidence="2">
    <location>
        <begin position="766"/>
        <end position="790"/>
    </location>
</feature>
<keyword evidence="3" id="KW-0472">Membrane</keyword>
<evidence type="ECO:0008006" key="6">
    <source>
        <dbReference type="Google" id="ProtNLM"/>
    </source>
</evidence>
<feature type="compositionally biased region" description="Basic and acidic residues" evidence="2">
    <location>
        <begin position="665"/>
        <end position="674"/>
    </location>
</feature>
<dbReference type="InterPro" id="IPR008965">
    <property type="entry name" value="CBM2/CBM3_carb-bd_dom_sf"/>
</dbReference>
<keyword evidence="1" id="KW-0175">Coiled coil</keyword>
<dbReference type="Proteomes" id="UP000177152">
    <property type="component" value="Unassembled WGS sequence"/>
</dbReference>
<feature type="compositionally biased region" description="Polar residues" evidence="2">
    <location>
        <begin position="537"/>
        <end position="550"/>
    </location>
</feature>
<gene>
    <name evidence="4" type="ORF">A2633_00290</name>
</gene>
<protein>
    <recommendedName>
        <fullName evidence="6">Cohesin domain-containing protein</fullName>
    </recommendedName>
</protein>
<feature type="region of interest" description="Disordered" evidence="2">
    <location>
        <begin position="644"/>
        <end position="719"/>
    </location>
</feature>
<organism evidence="4 5">
    <name type="scientific">Candidatus Sungbacteria bacterium RIFCSPHIGHO2_01_FULL_47_32</name>
    <dbReference type="NCBI Taxonomy" id="1802264"/>
    <lineage>
        <taxon>Bacteria</taxon>
        <taxon>Candidatus Sungiibacteriota</taxon>
    </lineage>
</organism>
<dbReference type="AlphaFoldDB" id="A0A1G2K8R3"/>
<dbReference type="SUPFAM" id="SSF49384">
    <property type="entry name" value="Carbohydrate-binding domain"/>
    <property type="match status" value="1"/>
</dbReference>
<name>A0A1G2K8R3_9BACT</name>
<feature type="compositionally biased region" description="Pro residues" evidence="2">
    <location>
        <begin position="501"/>
        <end position="511"/>
    </location>
</feature>
<feature type="transmembrane region" description="Helical" evidence="3">
    <location>
        <begin position="373"/>
        <end position="399"/>
    </location>
</feature>